<name>A0A845QB85_9HYPH</name>
<dbReference type="AlphaFoldDB" id="A0A845QB85"/>
<keyword evidence="4" id="KW-1185">Reference proteome</keyword>
<comment type="caution">
    <text evidence="3">The sequence shown here is derived from an EMBL/GenBank/DDBJ whole genome shotgun (WGS) entry which is preliminary data.</text>
</comment>
<keyword evidence="1" id="KW-0732">Signal</keyword>
<reference evidence="3 4" key="1">
    <citation type="journal article" date="2016" name="Int. J. Syst. Evol. Microbiol.">
        <title>Pyruvatibacter mobilis gen. nov., sp. nov., a marine bacterium from the culture broth of Picochlorum sp. 122.</title>
        <authorList>
            <person name="Wang G."/>
            <person name="Tang M."/>
            <person name="Wu H."/>
            <person name="Dai S."/>
            <person name="Li T."/>
            <person name="Chen C."/>
            <person name="He H."/>
            <person name="Fan J."/>
            <person name="Xiang W."/>
            <person name="Li X."/>
        </authorList>
    </citation>
    <scope>NUCLEOTIDE SEQUENCE [LARGE SCALE GENOMIC DNA]</scope>
    <source>
        <strain evidence="3 4">GYP-11</strain>
    </source>
</reference>
<dbReference type="SUPFAM" id="SSF63829">
    <property type="entry name" value="Calcium-dependent phosphotriesterase"/>
    <property type="match status" value="1"/>
</dbReference>
<dbReference type="Pfam" id="PF08450">
    <property type="entry name" value="SGL"/>
    <property type="match status" value="1"/>
</dbReference>
<dbReference type="InterPro" id="IPR011042">
    <property type="entry name" value="6-blade_b-propeller_TolB-like"/>
</dbReference>
<accession>A0A845QB85</accession>
<dbReference type="RefSeq" id="WP_160587648.1">
    <property type="nucleotide sequence ID" value="NZ_BMHN01000001.1"/>
</dbReference>
<gene>
    <name evidence="3" type="ORF">GTQ45_08310</name>
</gene>
<evidence type="ECO:0000259" key="2">
    <source>
        <dbReference type="Pfam" id="PF08450"/>
    </source>
</evidence>
<organism evidence="3 4">
    <name type="scientific">Pyruvatibacter mobilis</name>
    <dbReference type="NCBI Taxonomy" id="1712261"/>
    <lineage>
        <taxon>Bacteria</taxon>
        <taxon>Pseudomonadati</taxon>
        <taxon>Pseudomonadota</taxon>
        <taxon>Alphaproteobacteria</taxon>
        <taxon>Hyphomicrobiales</taxon>
        <taxon>Parvibaculaceae</taxon>
        <taxon>Pyruvatibacter</taxon>
    </lineage>
</organism>
<dbReference type="SUPFAM" id="SSF101898">
    <property type="entry name" value="NHL repeat"/>
    <property type="match status" value="1"/>
</dbReference>
<evidence type="ECO:0000256" key="1">
    <source>
        <dbReference type="SAM" id="SignalP"/>
    </source>
</evidence>
<dbReference type="InterPro" id="IPR013658">
    <property type="entry name" value="SGL"/>
</dbReference>
<dbReference type="Gene3D" id="2.130.10.10">
    <property type="entry name" value="YVTN repeat-like/Quinoprotein amine dehydrogenase"/>
    <property type="match status" value="1"/>
</dbReference>
<dbReference type="Proteomes" id="UP000470384">
    <property type="component" value="Unassembled WGS sequence"/>
</dbReference>
<dbReference type="EMBL" id="WXYQ01000006">
    <property type="protein sequence ID" value="NBG95734.1"/>
    <property type="molecule type" value="Genomic_DNA"/>
</dbReference>
<proteinExistence type="predicted"/>
<dbReference type="PANTHER" id="PTHR40274">
    <property type="entry name" value="VIRGINIAMYCIN B LYASE"/>
    <property type="match status" value="1"/>
</dbReference>
<evidence type="ECO:0000313" key="3">
    <source>
        <dbReference type="EMBL" id="NBG95734.1"/>
    </source>
</evidence>
<protein>
    <submittedName>
        <fullName evidence="3">PQQ-binding-like beta-propeller repeat protein</fullName>
    </submittedName>
</protein>
<dbReference type="Gene3D" id="2.120.10.30">
    <property type="entry name" value="TolB, C-terminal domain"/>
    <property type="match status" value="2"/>
</dbReference>
<dbReference type="InterPro" id="IPR015943">
    <property type="entry name" value="WD40/YVTN_repeat-like_dom_sf"/>
</dbReference>
<feature type="domain" description="SMP-30/Gluconolactonase/LRE-like region" evidence="2">
    <location>
        <begin position="191"/>
        <end position="310"/>
    </location>
</feature>
<feature type="chain" id="PRO_5032316063" evidence="1">
    <location>
        <begin position="26"/>
        <end position="545"/>
    </location>
</feature>
<feature type="signal peptide" evidence="1">
    <location>
        <begin position="1"/>
        <end position="25"/>
    </location>
</feature>
<evidence type="ECO:0000313" key="4">
    <source>
        <dbReference type="Proteomes" id="UP000470384"/>
    </source>
</evidence>
<dbReference type="OrthoDB" id="30052at2"/>
<dbReference type="PANTHER" id="PTHR40274:SF4">
    <property type="entry name" value="BLL1406 PROTEIN"/>
    <property type="match status" value="1"/>
</dbReference>
<dbReference type="GeneID" id="300654436"/>
<dbReference type="InterPro" id="IPR051344">
    <property type="entry name" value="Vgb"/>
</dbReference>
<sequence length="545" mass="56527">MRNTRILAASSLLSVTLLATITAQAAPELAEGWSLEPLTGPSPFHGVHGLTVTPEGRLLAGSVVGATLYEINRETGAVSIAEAPPTGMADDVEQGPDGTLAWTAFLQGKVFARTPEGTLLTLAEGLPGTNSIAWREDGRLFMTQVFAGDALWELDPTGKKEPRLVMEGMGGLNGFDFGPDGHLYGPIWFKGQIARVNVDAGTLEVIADGFKTPAAVNFSSSNELFVVDTQAGEVIRVDVPTGEKTLIAQVKPAIDNLAFAPDDTLYISNMADNAIIEINVETGDSTPLVSGPLAVAADIAMGPDGKTLYVADVFAIRTVDTETGDVGEIARVFAQEMDYPTSMAIAHGKVAAAGLTAGAVQVLDAASGKSLGLHHGFTTPTDALPLEDGGILVTEYAKGAIVRVNPDNWDDRVSIVEGLEGPAMLVQGPGNAIYVSETSGGRISRLTDSGGVETVVDDLANPEGFTFLASGAIAVAEAAKAQITIIDLVSGSKSVVASGLPFGAIPAEGPEVFMPTGLAADASGTLYFSSEYLAQVFRLQSPAEE</sequence>